<keyword evidence="6" id="KW-1133">Transmembrane helix</keyword>
<proteinExistence type="predicted"/>
<dbReference type="PROSITE" id="PS00194">
    <property type="entry name" value="THIOREDOXIN_1"/>
    <property type="match status" value="1"/>
</dbReference>
<name>A0A8J6NGY2_9CHLR</name>
<sequence length="196" mass="21906">MTEENIPENTAPNRGVPLWAQITIWTALVALLVVVFMGLQRAQQGHVPEGSKTEGFSFTMPLFDGYGYEGQSEIALESLRGKIVVLNFWASWCVTCKDEARELEEAWRYYQPGGEVVFLGIDYVDTEPEALGYLKEFDITYPNGPDMGTKISQAFRIQGVPETYFLDRNGVVKHVQLGPFSSTGQIMAQIESLLAE</sequence>
<dbReference type="GO" id="GO:0016209">
    <property type="term" value="F:antioxidant activity"/>
    <property type="evidence" value="ECO:0007669"/>
    <property type="project" value="InterPro"/>
</dbReference>
<reference evidence="8 9" key="1">
    <citation type="submission" date="2020-08" db="EMBL/GenBank/DDBJ databases">
        <title>Bridging the membrane lipid divide: bacteria of the FCB group superphylum have the potential to synthesize archaeal ether lipids.</title>
        <authorList>
            <person name="Villanueva L."/>
            <person name="Von Meijenfeldt F.A.B."/>
            <person name="Westbye A.B."/>
            <person name="Yadav S."/>
            <person name="Hopmans E.C."/>
            <person name="Dutilh B.E."/>
            <person name="Sinninghe Damste J.S."/>
        </authorList>
    </citation>
    <scope>NUCLEOTIDE SEQUENCE [LARGE SCALE GENOMIC DNA]</scope>
    <source>
        <strain evidence="8">NIOZ-UU36</strain>
    </source>
</reference>
<dbReference type="InterPro" id="IPR013766">
    <property type="entry name" value="Thioredoxin_domain"/>
</dbReference>
<keyword evidence="6" id="KW-0472">Membrane</keyword>
<dbReference type="GO" id="GO:0016491">
    <property type="term" value="F:oxidoreductase activity"/>
    <property type="evidence" value="ECO:0007669"/>
    <property type="project" value="InterPro"/>
</dbReference>
<evidence type="ECO:0000256" key="3">
    <source>
        <dbReference type="ARBA" id="ARBA00022968"/>
    </source>
</evidence>
<dbReference type="AlphaFoldDB" id="A0A8J6NGY2"/>
<dbReference type="PANTHER" id="PTHR42852">
    <property type="entry name" value="THIOL:DISULFIDE INTERCHANGE PROTEIN DSBE"/>
    <property type="match status" value="1"/>
</dbReference>
<dbReference type="InterPro" id="IPR017937">
    <property type="entry name" value="Thioredoxin_CS"/>
</dbReference>
<dbReference type="Pfam" id="PF00578">
    <property type="entry name" value="AhpC-TSA"/>
    <property type="match status" value="1"/>
</dbReference>
<dbReference type="PANTHER" id="PTHR42852:SF6">
    <property type="entry name" value="THIOL:DISULFIDE INTERCHANGE PROTEIN DSBE"/>
    <property type="match status" value="1"/>
</dbReference>
<dbReference type="PROSITE" id="PS51352">
    <property type="entry name" value="THIOREDOXIN_2"/>
    <property type="match status" value="1"/>
</dbReference>
<evidence type="ECO:0000313" key="8">
    <source>
        <dbReference type="EMBL" id="MBC8333997.1"/>
    </source>
</evidence>
<dbReference type="SUPFAM" id="SSF52833">
    <property type="entry name" value="Thioredoxin-like"/>
    <property type="match status" value="1"/>
</dbReference>
<evidence type="ECO:0000259" key="7">
    <source>
        <dbReference type="PROSITE" id="PS51352"/>
    </source>
</evidence>
<dbReference type="CDD" id="cd02966">
    <property type="entry name" value="TlpA_like_family"/>
    <property type="match status" value="1"/>
</dbReference>
<evidence type="ECO:0000256" key="5">
    <source>
        <dbReference type="ARBA" id="ARBA00023284"/>
    </source>
</evidence>
<dbReference type="InterPro" id="IPR000866">
    <property type="entry name" value="AhpC/TSA"/>
</dbReference>
<comment type="subcellular location">
    <subcellularLocation>
        <location evidence="1">Cell envelope</location>
    </subcellularLocation>
</comment>
<feature type="transmembrane region" description="Helical" evidence="6">
    <location>
        <begin position="18"/>
        <end position="39"/>
    </location>
</feature>
<keyword evidence="5" id="KW-0676">Redox-active center</keyword>
<gene>
    <name evidence="8" type="ORF">H8E29_01925</name>
</gene>
<dbReference type="Gene3D" id="3.40.30.10">
    <property type="entry name" value="Glutaredoxin"/>
    <property type="match status" value="1"/>
</dbReference>
<evidence type="ECO:0000256" key="4">
    <source>
        <dbReference type="ARBA" id="ARBA00023157"/>
    </source>
</evidence>
<dbReference type="Proteomes" id="UP000614469">
    <property type="component" value="Unassembled WGS sequence"/>
</dbReference>
<accession>A0A8J6NGY2</accession>
<dbReference type="InterPro" id="IPR050553">
    <property type="entry name" value="Thioredoxin_ResA/DsbE_sf"/>
</dbReference>
<keyword evidence="4" id="KW-1015">Disulfide bond</keyword>
<dbReference type="InterPro" id="IPR036249">
    <property type="entry name" value="Thioredoxin-like_sf"/>
</dbReference>
<comment type="caution">
    <text evidence="8">The sequence shown here is derived from an EMBL/GenBank/DDBJ whole genome shotgun (WGS) entry which is preliminary data.</text>
</comment>
<keyword evidence="6" id="KW-0812">Transmembrane</keyword>
<evidence type="ECO:0000256" key="2">
    <source>
        <dbReference type="ARBA" id="ARBA00022748"/>
    </source>
</evidence>
<evidence type="ECO:0000313" key="9">
    <source>
        <dbReference type="Proteomes" id="UP000614469"/>
    </source>
</evidence>
<evidence type="ECO:0000256" key="6">
    <source>
        <dbReference type="SAM" id="Phobius"/>
    </source>
</evidence>
<dbReference type="EMBL" id="JACNJN010000037">
    <property type="protein sequence ID" value="MBC8333997.1"/>
    <property type="molecule type" value="Genomic_DNA"/>
</dbReference>
<dbReference type="GO" id="GO:0030313">
    <property type="term" value="C:cell envelope"/>
    <property type="evidence" value="ECO:0007669"/>
    <property type="project" value="UniProtKB-SubCell"/>
</dbReference>
<keyword evidence="3" id="KW-0735">Signal-anchor</keyword>
<protein>
    <submittedName>
        <fullName evidence="8">TlpA family protein disulfide reductase</fullName>
    </submittedName>
</protein>
<keyword evidence="2" id="KW-0201">Cytochrome c-type biogenesis</keyword>
<evidence type="ECO:0000256" key="1">
    <source>
        <dbReference type="ARBA" id="ARBA00004196"/>
    </source>
</evidence>
<feature type="domain" description="Thioredoxin" evidence="7">
    <location>
        <begin position="47"/>
        <end position="195"/>
    </location>
</feature>
<dbReference type="GO" id="GO:0017004">
    <property type="term" value="P:cytochrome complex assembly"/>
    <property type="evidence" value="ECO:0007669"/>
    <property type="project" value="UniProtKB-KW"/>
</dbReference>
<organism evidence="8 9">
    <name type="scientific">Candidatus Desulfolinea nitratireducens</name>
    <dbReference type="NCBI Taxonomy" id="2841698"/>
    <lineage>
        <taxon>Bacteria</taxon>
        <taxon>Bacillati</taxon>
        <taxon>Chloroflexota</taxon>
        <taxon>Anaerolineae</taxon>
        <taxon>Anaerolineales</taxon>
        <taxon>Anaerolineales incertae sedis</taxon>
        <taxon>Candidatus Desulfolinea</taxon>
    </lineage>
</organism>